<evidence type="ECO:0000313" key="8">
    <source>
        <dbReference type="Proteomes" id="UP001175271"/>
    </source>
</evidence>
<dbReference type="CDD" id="cd00637">
    <property type="entry name" value="7tm_classA_rhodopsin-like"/>
    <property type="match status" value="1"/>
</dbReference>
<evidence type="ECO:0000313" key="7">
    <source>
        <dbReference type="EMBL" id="KAK0407171.1"/>
    </source>
</evidence>
<gene>
    <name evidence="7" type="ORF">QR680_019051</name>
</gene>
<dbReference type="InterPro" id="IPR019424">
    <property type="entry name" value="7TM_GPCR_Srsx"/>
</dbReference>
<dbReference type="InterPro" id="IPR047130">
    <property type="entry name" value="7TM_GPCR_Srsx_nematod"/>
</dbReference>
<keyword evidence="8" id="KW-1185">Reference proteome</keyword>
<feature type="domain" description="G-protein coupled receptors family 1 profile" evidence="6">
    <location>
        <begin position="36"/>
        <end position="269"/>
    </location>
</feature>
<evidence type="ECO:0000256" key="4">
    <source>
        <dbReference type="ARBA" id="ARBA00023136"/>
    </source>
</evidence>
<keyword evidence="2 5" id="KW-0812">Transmembrane</keyword>
<sequence>MLLIDLNISLTDEQVFSIAKVTSVFYMATFFFGIFGNLMIVAATIRSKQLHNTCNVLIACQAVSDLLLGVGHPPYTYYAYTETKIPFSECYYIQVVAFSAMNTSTILIFFIGIDRVMSVKYAVFYKTLNPYLYVCVILAASMVYCNGLNVLAYFTRTDELTVCLVPEAYTGLGKNVAFGSHLVINILVLCVYRYLRTLMPSGQAVSTHGQKMIKSLRTVVICTVFGWFITFLMCNTAITFSSDKNILLAADMIAGFFATTHVAIPFIIYYMRSTLYRREFRRIINFALLPNIDANSVSVSTPHHGQLAWQTDAKSVTRAETVE</sequence>
<dbReference type="Gene3D" id="1.20.1070.10">
    <property type="entry name" value="Rhodopsin 7-helix transmembrane proteins"/>
    <property type="match status" value="1"/>
</dbReference>
<dbReference type="InterPro" id="IPR000276">
    <property type="entry name" value="GPCR_Rhodpsn"/>
</dbReference>
<dbReference type="PRINTS" id="PR00237">
    <property type="entry name" value="GPCRRHODOPSN"/>
</dbReference>
<dbReference type="Pfam" id="PF10320">
    <property type="entry name" value="7TM_GPCR_Srsx"/>
    <property type="match status" value="1"/>
</dbReference>
<keyword evidence="4 5" id="KW-0472">Membrane</keyword>
<protein>
    <recommendedName>
        <fullName evidence="6">G-protein coupled receptors family 1 profile domain-containing protein</fullName>
    </recommendedName>
</protein>
<organism evidence="7 8">
    <name type="scientific">Steinernema hermaphroditum</name>
    <dbReference type="NCBI Taxonomy" id="289476"/>
    <lineage>
        <taxon>Eukaryota</taxon>
        <taxon>Metazoa</taxon>
        <taxon>Ecdysozoa</taxon>
        <taxon>Nematoda</taxon>
        <taxon>Chromadorea</taxon>
        <taxon>Rhabditida</taxon>
        <taxon>Tylenchina</taxon>
        <taxon>Panagrolaimomorpha</taxon>
        <taxon>Strongyloidoidea</taxon>
        <taxon>Steinernematidae</taxon>
        <taxon>Steinernema</taxon>
    </lineage>
</organism>
<dbReference type="SUPFAM" id="SSF81321">
    <property type="entry name" value="Family A G protein-coupled receptor-like"/>
    <property type="match status" value="1"/>
</dbReference>
<dbReference type="PANTHER" id="PTHR23360:SF5">
    <property type="entry name" value="G-PROTEIN COUPLED RECEPTORS FAMILY 1 PROFILE DOMAIN-CONTAINING PROTEIN"/>
    <property type="match status" value="1"/>
</dbReference>
<reference evidence="7" key="1">
    <citation type="submission" date="2023-06" db="EMBL/GenBank/DDBJ databases">
        <title>Genomic analysis of the entomopathogenic nematode Steinernema hermaphroditum.</title>
        <authorList>
            <person name="Schwarz E.M."/>
            <person name="Heppert J.K."/>
            <person name="Baniya A."/>
            <person name="Schwartz H.T."/>
            <person name="Tan C.-H."/>
            <person name="Antoshechkin I."/>
            <person name="Sternberg P.W."/>
            <person name="Goodrich-Blair H."/>
            <person name="Dillman A.R."/>
        </authorList>
    </citation>
    <scope>NUCLEOTIDE SEQUENCE</scope>
    <source>
        <strain evidence="7">PS9179</strain>
        <tissue evidence="7">Whole animal</tissue>
    </source>
</reference>
<feature type="transmembrane region" description="Helical" evidence="5">
    <location>
        <begin position="131"/>
        <end position="155"/>
    </location>
</feature>
<dbReference type="Proteomes" id="UP001175271">
    <property type="component" value="Unassembled WGS sequence"/>
</dbReference>
<dbReference type="InterPro" id="IPR017452">
    <property type="entry name" value="GPCR_Rhodpsn_7TM"/>
</dbReference>
<dbReference type="PANTHER" id="PTHR23360">
    <property type="entry name" value="G-PROTEIN COUPLED RECEPTORS FAMILY 1 PROFILE DOMAIN-CONTAINING PROTEIN-RELATED"/>
    <property type="match status" value="1"/>
</dbReference>
<accession>A0AA39HL47</accession>
<keyword evidence="3 5" id="KW-1133">Transmembrane helix</keyword>
<feature type="transmembrane region" description="Helical" evidence="5">
    <location>
        <begin position="91"/>
        <end position="111"/>
    </location>
</feature>
<feature type="transmembrane region" description="Helical" evidence="5">
    <location>
        <begin position="175"/>
        <end position="195"/>
    </location>
</feature>
<feature type="transmembrane region" description="Helical" evidence="5">
    <location>
        <begin position="216"/>
        <end position="240"/>
    </location>
</feature>
<dbReference type="GO" id="GO:0004930">
    <property type="term" value="F:G protein-coupled receptor activity"/>
    <property type="evidence" value="ECO:0007669"/>
    <property type="project" value="InterPro"/>
</dbReference>
<evidence type="ECO:0000256" key="1">
    <source>
        <dbReference type="ARBA" id="ARBA00004370"/>
    </source>
</evidence>
<evidence type="ECO:0000259" key="6">
    <source>
        <dbReference type="PROSITE" id="PS50262"/>
    </source>
</evidence>
<feature type="transmembrane region" description="Helical" evidence="5">
    <location>
        <begin position="246"/>
        <end position="271"/>
    </location>
</feature>
<dbReference type="PROSITE" id="PS50262">
    <property type="entry name" value="G_PROTEIN_RECEP_F1_2"/>
    <property type="match status" value="1"/>
</dbReference>
<comment type="caution">
    <text evidence="7">The sequence shown here is derived from an EMBL/GenBank/DDBJ whole genome shotgun (WGS) entry which is preliminary data.</text>
</comment>
<evidence type="ECO:0000256" key="3">
    <source>
        <dbReference type="ARBA" id="ARBA00022989"/>
    </source>
</evidence>
<name>A0AA39HL47_9BILA</name>
<dbReference type="SMART" id="SM01381">
    <property type="entry name" value="7TM_GPCR_Srsx"/>
    <property type="match status" value="1"/>
</dbReference>
<dbReference type="EMBL" id="JAUCMV010000004">
    <property type="protein sequence ID" value="KAK0407171.1"/>
    <property type="molecule type" value="Genomic_DNA"/>
</dbReference>
<evidence type="ECO:0000256" key="5">
    <source>
        <dbReference type="SAM" id="Phobius"/>
    </source>
</evidence>
<evidence type="ECO:0000256" key="2">
    <source>
        <dbReference type="ARBA" id="ARBA00022692"/>
    </source>
</evidence>
<dbReference type="GO" id="GO:0016020">
    <property type="term" value="C:membrane"/>
    <property type="evidence" value="ECO:0007669"/>
    <property type="project" value="UniProtKB-SubCell"/>
</dbReference>
<dbReference type="AlphaFoldDB" id="A0AA39HL47"/>
<feature type="transmembrane region" description="Helical" evidence="5">
    <location>
        <begin position="24"/>
        <end position="45"/>
    </location>
</feature>
<proteinExistence type="predicted"/>
<comment type="subcellular location">
    <subcellularLocation>
        <location evidence="1">Membrane</location>
    </subcellularLocation>
</comment>